<dbReference type="Proteomes" id="UP000663882">
    <property type="component" value="Unassembled WGS sequence"/>
</dbReference>
<keyword evidence="9 11" id="KW-0472">Membrane</keyword>
<evidence type="ECO:0000256" key="9">
    <source>
        <dbReference type="ARBA" id="ARBA00023136"/>
    </source>
</evidence>
<name>A0A815G7V5_9BILA</name>
<feature type="transmembrane region" description="Helical" evidence="11">
    <location>
        <begin position="120"/>
        <end position="141"/>
    </location>
</feature>
<reference evidence="13" key="1">
    <citation type="submission" date="2021-02" db="EMBL/GenBank/DDBJ databases">
        <authorList>
            <person name="Nowell W R."/>
        </authorList>
    </citation>
    <scope>NUCLEOTIDE SEQUENCE</scope>
</reference>
<evidence type="ECO:0000256" key="5">
    <source>
        <dbReference type="ARBA" id="ARBA00022692"/>
    </source>
</evidence>
<dbReference type="InterPro" id="IPR004178">
    <property type="entry name" value="CaM-bd_dom"/>
</dbReference>
<dbReference type="AlphaFoldDB" id="A0A815G7V5"/>
<evidence type="ECO:0000256" key="11">
    <source>
        <dbReference type="SAM" id="Phobius"/>
    </source>
</evidence>
<dbReference type="Pfam" id="PF03530">
    <property type="entry name" value="SK_channel"/>
    <property type="match status" value="1"/>
</dbReference>
<evidence type="ECO:0000256" key="4">
    <source>
        <dbReference type="ARBA" id="ARBA00022614"/>
    </source>
</evidence>
<dbReference type="GO" id="GO:0005096">
    <property type="term" value="F:GTPase activator activity"/>
    <property type="evidence" value="ECO:0007669"/>
    <property type="project" value="UniProtKB-KW"/>
</dbReference>
<keyword evidence="6" id="KW-0677">Repeat</keyword>
<feature type="domain" description="Calmodulin-binding" evidence="12">
    <location>
        <begin position="264"/>
        <end position="337"/>
    </location>
</feature>
<dbReference type="SUPFAM" id="SSF81327">
    <property type="entry name" value="Small-conductance potassium channel"/>
    <property type="match status" value="1"/>
</dbReference>
<dbReference type="GO" id="GO:0016020">
    <property type="term" value="C:membrane"/>
    <property type="evidence" value="ECO:0007669"/>
    <property type="project" value="UniProtKB-SubCell"/>
</dbReference>
<evidence type="ECO:0000256" key="6">
    <source>
        <dbReference type="ARBA" id="ARBA00022737"/>
    </source>
</evidence>
<dbReference type="PANTHER" id="PTHR24113">
    <property type="entry name" value="RAN GTPASE-ACTIVATING PROTEIN 1"/>
    <property type="match status" value="1"/>
</dbReference>
<proteinExistence type="predicted"/>
<comment type="caution">
    <text evidence="13">The sequence shown here is derived from an EMBL/GenBank/DDBJ whole genome shotgun (WGS) entry which is preliminary data.</text>
</comment>
<evidence type="ECO:0000256" key="8">
    <source>
        <dbReference type="ARBA" id="ARBA00023065"/>
    </source>
</evidence>
<dbReference type="GO" id="GO:0048471">
    <property type="term" value="C:perinuclear region of cytoplasm"/>
    <property type="evidence" value="ECO:0007669"/>
    <property type="project" value="TreeGrafter"/>
</dbReference>
<dbReference type="GO" id="GO:0005516">
    <property type="term" value="F:calmodulin binding"/>
    <property type="evidence" value="ECO:0007669"/>
    <property type="project" value="InterPro"/>
</dbReference>
<feature type="transmembrane region" description="Helical" evidence="11">
    <location>
        <begin position="85"/>
        <end position="105"/>
    </location>
</feature>
<dbReference type="Pfam" id="PF13516">
    <property type="entry name" value="LRR_6"/>
    <property type="match status" value="12"/>
</dbReference>
<keyword evidence="3" id="KW-0343">GTPase activation</keyword>
<dbReference type="OrthoDB" id="8436363at2759"/>
<keyword evidence="7 11" id="KW-1133">Transmembrane helix</keyword>
<dbReference type="InterPro" id="IPR032675">
    <property type="entry name" value="LRR_dom_sf"/>
</dbReference>
<dbReference type="PANTHER" id="PTHR24113:SF12">
    <property type="entry name" value="RAN GTPASE-ACTIVATING PROTEIN 1"/>
    <property type="match status" value="1"/>
</dbReference>
<dbReference type="GO" id="GO:0005634">
    <property type="term" value="C:nucleus"/>
    <property type="evidence" value="ECO:0007669"/>
    <property type="project" value="TreeGrafter"/>
</dbReference>
<dbReference type="SUPFAM" id="SSF52047">
    <property type="entry name" value="RNI-like"/>
    <property type="match status" value="2"/>
</dbReference>
<dbReference type="SMART" id="SM00368">
    <property type="entry name" value="LRR_RI"/>
    <property type="match status" value="12"/>
</dbReference>
<sequence length="715" mass="80670">MANIEDTCISLTNPIEADSSSATKLSDSLDIVILPSTTTITTNSNVSNNKEIHPRSVKKQKIADNILLSNISRRLAIRKNLHKRLSFITDIMCFLGILGIILMIIENEITFSQINNNDTMSSWCIKMVISCSTIILIGFIFQYHRLKLFLYAVNNSIQDSRATLTNRKIFLIILEILICAIHPVPHSTPPYLKASLKNIDSNSSISTPYILSYIDIDVALGLPSITAIIGLVGVFSTALVIAVLAQKLLLDRCEKYVHNFVMNIELAKEHKIQAANCVKFAVKVWYMKNRNTSLSSIRYLQVRRRLFQAIHLVQQVKQERGKLIDNCIDQIDLLTMQRKTNAQTYETKEQLKTMKILTILHLGSNEISNQGALYVADVLKYNTTLTTLWLGSNYIQGKGAQYLADGLKHNLALTTLSLSRNLIGDDGIQYLACALKYNITLTSLDLEANQITDEGMKHLSHGLEKNEILIKLDLSNNKFSDQGIQYIADVLEKNKKLTTLYLCYNQISSEGAQFLAKALQNITTLIILNIAYNEIEHEGMKYFTNALKTNSTLINLNLAWNKISDQGVYYLANALENHPENHSLFTHFVQYRNQSNQCLTTLNIAGNNISDKGLLYLTNALEKNKIITTLYLSNNKISYEGAHFLANVLANNNTLNKLYLRSNKIEDNGAQYIINSLENNTTLETLDLGSNGISKEVKHYLTSILKNKILQVYWW</sequence>
<keyword evidence="8" id="KW-0406">Ion transport</keyword>
<evidence type="ECO:0000256" key="1">
    <source>
        <dbReference type="ARBA" id="ARBA00004141"/>
    </source>
</evidence>
<feature type="transmembrane region" description="Helical" evidence="11">
    <location>
        <begin position="225"/>
        <end position="245"/>
    </location>
</feature>
<keyword evidence="2" id="KW-0813">Transport</keyword>
<dbReference type="InterPro" id="IPR036122">
    <property type="entry name" value="CaM-bd_dom_sf"/>
</dbReference>
<evidence type="ECO:0000259" key="12">
    <source>
        <dbReference type="Pfam" id="PF02888"/>
    </source>
</evidence>
<protein>
    <recommendedName>
        <fullName evidence="12">Calmodulin-binding domain-containing protein</fullName>
    </recommendedName>
</protein>
<accession>A0A815G7V5</accession>
<evidence type="ECO:0000256" key="3">
    <source>
        <dbReference type="ARBA" id="ARBA00022468"/>
    </source>
</evidence>
<dbReference type="EMBL" id="CAJNOO010003405">
    <property type="protein sequence ID" value="CAF1335630.1"/>
    <property type="molecule type" value="Genomic_DNA"/>
</dbReference>
<dbReference type="Gene3D" id="3.80.10.10">
    <property type="entry name" value="Ribonuclease Inhibitor"/>
    <property type="match status" value="3"/>
</dbReference>
<dbReference type="InterPro" id="IPR015449">
    <property type="entry name" value="K_chnl_Ca-activ_SK"/>
</dbReference>
<dbReference type="GO" id="GO:0006913">
    <property type="term" value="P:nucleocytoplasmic transport"/>
    <property type="evidence" value="ECO:0007669"/>
    <property type="project" value="TreeGrafter"/>
</dbReference>
<organism evidence="13 14">
    <name type="scientific">Rotaria sordida</name>
    <dbReference type="NCBI Taxonomy" id="392033"/>
    <lineage>
        <taxon>Eukaryota</taxon>
        <taxon>Metazoa</taxon>
        <taxon>Spiralia</taxon>
        <taxon>Gnathifera</taxon>
        <taxon>Rotifera</taxon>
        <taxon>Eurotatoria</taxon>
        <taxon>Bdelloidea</taxon>
        <taxon>Philodinida</taxon>
        <taxon>Philodinidae</taxon>
        <taxon>Rotaria</taxon>
    </lineage>
</organism>
<dbReference type="InterPro" id="IPR001611">
    <property type="entry name" value="Leu-rich_rpt"/>
</dbReference>
<keyword evidence="5 11" id="KW-0812">Transmembrane</keyword>
<dbReference type="GO" id="GO:0016286">
    <property type="term" value="F:small conductance calcium-activated potassium channel activity"/>
    <property type="evidence" value="ECO:0007669"/>
    <property type="project" value="InterPro"/>
</dbReference>
<evidence type="ECO:0000313" key="13">
    <source>
        <dbReference type="EMBL" id="CAF1335630.1"/>
    </source>
</evidence>
<dbReference type="Pfam" id="PF02888">
    <property type="entry name" value="CaMBD"/>
    <property type="match status" value="1"/>
</dbReference>
<evidence type="ECO:0000256" key="7">
    <source>
        <dbReference type="ARBA" id="ARBA00022989"/>
    </source>
</evidence>
<evidence type="ECO:0000256" key="2">
    <source>
        <dbReference type="ARBA" id="ARBA00022448"/>
    </source>
</evidence>
<dbReference type="GO" id="GO:0031267">
    <property type="term" value="F:small GTPase binding"/>
    <property type="evidence" value="ECO:0007669"/>
    <property type="project" value="TreeGrafter"/>
</dbReference>
<dbReference type="Gene3D" id="1.10.287.70">
    <property type="match status" value="1"/>
</dbReference>
<dbReference type="GO" id="GO:0005829">
    <property type="term" value="C:cytosol"/>
    <property type="evidence" value="ECO:0007669"/>
    <property type="project" value="TreeGrafter"/>
</dbReference>
<keyword evidence="10" id="KW-0407">Ion channel</keyword>
<comment type="subcellular location">
    <subcellularLocation>
        <location evidence="1">Membrane</location>
        <topology evidence="1">Multi-pass membrane protein</topology>
    </subcellularLocation>
</comment>
<gene>
    <name evidence="13" type="ORF">RFH988_LOCUS31502</name>
</gene>
<dbReference type="SMART" id="SM00365">
    <property type="entry name" value="LRR_SD22"/>
    <property type="match status" value="6"/>
</dbReference>
<dbReference type="InterPro" id="IPR027038">
    <property type="entry name" value="RanGap"/>
</dbReference>
<keyword evidence="4" id="KW-0433">Leucine-rich repeat</keyword>
<evidence type="ECO:0000256" key="10">
    <source>
        <dbReference type="ARBA" id="ARBA00023303"/>
    </source>
</evidence>
<evidence type="ECO:0000313" key="14">
    <source>
        <dbReference type="Proteomes" id="UP000663882"/>
    </source>
</evidence>